<dbReference type="Proteomes" id="UP000502665">
    <property type="component" value="Chromosome"/>
</dbReference>
<dbReference type="PANTHER" id="PTHR23513">
    <property type="entry name" value="INTEGRAL MEMBRANE EFFLUX PROTEIN-RELATED"/>
    <property type="match status" value="1"/>
</dbReference>
<keyword evidence="4 8" id="KW-0812">Transmembrane</keyword>
<dbReference type="RefSeq" id="WP_171394778.1">
    <property type="nucleotide sequence ID" value="NZ_CP049838.1"/>
</dbReference>
<evidence type="ECO:0000313" key="11">
    <source>
        <dbReference type="Proteomes" id="UP000502665"/>
    </source>
</evidence>
<dbReference type="PROSITE" id="PS50850">
    <property type="entry name" value="MFS"/>
    <property type="match status" value="1"/>
</dbReference>
<feature type="domain" description="Major facilitator superfamily (MFS) profile" evidence="9">
    <location>
        <begin position="228"/>
        <end position="436"/>
    </location>
</feature>
<evidence type="ECO:0000256" key="2">
    <source>
        <dbReference type="ARBA" id="ARBA00022448"/>
    </source>
</evidence>
<keyword evidence="5 8" id="KW-1133">Transmembrane helix</keyword>
<evidence type="ECO:0000256" key="1">
    <source>
        <dbReference type="ARBA" id="ARBA00004651"/>
    </source>
</evidence>
<dbReference type="AlphaFoldDB" id="A0A6M4WIW2"/>
<keyword evidence="3" id="KW-1003">Cell membrane</keyword>
<proteinExistence type="predicted"/>
<name>A0A6M4WIW2_9ACTN</name>
<dbReference type="CDD" id="cd06173">
    <property type="entry name" value="MFS_MefA_like"/>
    <property type="match status" value="1"/>
</dbReference>
<sequence>MFLSRGSTRTKLGPDFQRLLASVIVSSLGDGMRFVALPLLAAQLTSDPRQVTFVYVAEQLPLLLFGLLSGAIADRFDRRRILWVVDAVRAVVVGVLAVAVAVHAMTVLLLAGIGFLLGLGQTLYNGAWSGIVPTLVASPDLTRANARLQSGSLITDTLLGTPLGALLFGVCAMLPFAVDAVSFAAAAVLALTLSGDFRPRPQATPNPWRRLLDDTTQGVRWLWQQPLLRRLCLTSGITNLVGGGLIAILVLYARQTLGLTSLGFALLVASFAIGGVAGAMATPRLSARYGPPRVLRLTAAVTAGTAVAAGAASSGLIAGACIAAYGAANLAWNVTAVSLRQALVPAHLLGRVGMAYQMVIGGGITLGAVLAGLEADSFGLRAPFYIGGALLLAASLISMRPASNDTPTPRGSTGSRVRTVRRRTGDAQATEPERDR</sequence>
<feature type="region of interest" description="Disordered" evidence="7">
    <location>
        <begin position="402"/>
        <end position="436"/>
    </location>
</feature>
<dbReference type="Gene3D" id="1.20.1250.20">
    <property type="entry name" value="MFS general substrate transporter like domains"/>
    <property type="match status" value="1"/>
</dbReference>
<feature type="transmembrane region" description="Helical" evidence="8">
    <location>
        <begin position="165"/>
        <end position="191"/>
    </location>
</feature>
<organism evidence="10 11">
    <name type="scientific">Streptomyces asoensis</name>
    <dbReference type="NCBI Taxonomy" id="249586"/>
    <lineage>
        <taxon>Bacteria</taxon>
        <taxon>Bacillati</taxon>
        <taxon>Actinomycetota</taxon>
        <taxon>Actinomycetes</taxon>
        <taxon>Kitasatosporales</taxon>
        <taxon>Streptomycetaceae</taxon>
        <taxon>Streptomyces</taxon>
    </lineage>
</organism>
<keyword evidence="2" id="KW-0813">Transport</keyword>
<evidence type="ECO:0000259" key="9">
    <source>
        <dbReference type="PROSITE" id="PS50850"/>
    </source>
</evidence>
<evidence type="ECO:0000256" key="5">
    <source>
        <dbReference type="ARBA" id="ARBA00022989"/>
    </source>
</evidence>
<evidence type="ECO:0000313" key="10">
    <source>
        <dbReference type="EMBL" id="QJS99124.1"/>
    </source>
</evidence>
<comment type="subcellular location">
    <subcellularLocation>
        <location evidence="1">Cell membrane</location>
        <topology evidence="1">Multi-pass membrane protein</topology>
    </subcellularLocation>
</comment>
<dbReference type="EMBL" id="CP049838">
    <property type="protein sequence ID" value="QJS99124.1"/>
    <property type="molecule type" value="Genomic_DNA"/>
</dbReference>
<dbReference type="GO" id="GO:0022857">
    <property type="term" value="F:transmembrane transporter activity"/>
    <property type="evidence" value="ECO:0007669"/>
    <property type="project" value="InterPro"/>
</dbReference>
<evidence type="ECO:0000256" key="7">
    <source>
        <dbReference type="SAM" id="MobiDB-lite"/>
    </source>
</evidence>
<evidence type="ECO:0000256" key="4">
    <source>
        <dbReference type="ARBA" id="ARBA00022692"/>
    </source>
</evidence>
<feature type="transmembrane region" description="Helical" evidence="8">
    <location>
        <begin position="259"/>
        <end position="282"/>
    </location>
</feature>
<feature type="transmembrane region" description="Helical" evidence="8">
    <location>
        <begin position="93"/>
        <end position="119"/>
    </location>
</feature>
<dbReference type="SUPFAM" id="SSF103473">
    <property type="entry name" value="MFS general substrate transporter"/>
    <property type="match status" value="1"/>
</dbReference>
<feature type="transmembrane region" description="Helical" evidence="8">
    <location>
        <begin position="231"/>
        <end position="253"/>
    </location>
</feature>
<evidence type="ECO:0000256" key="6">
    <source>
        <dbReference type="ARBA" id="ARBA00023136"/>
    </source>
</evidence>
<keyword evidence="6 8" id="KW-0472">Membrane</keyword>
<feature type="transmembrane region" description="Helical" evidence="8">
    <location>
        <begin position="348"/>
        <end position="370"/>
    </location>
</feature>
<keyword evidence="11" id="KW-1185">Reference proteome</keyword>
<feature type="transmembrane region" description="Helical" evidence="8">
    <location>
        <begin position="382"/>
        <end position="399"/>
    </location>
</feature>
<protein>
    <submittedName>
        <fullName evidence="10">MFS transporter</fullName>
    </submittedName>
</protein>
<accession>A0A6M4WIW2</accession>
<dbReference type="InterPro" id="IPR020846">
    <property type="entry name" value="MFS_dom"/>
</dbReference>
<evidence type="ECO:0000256" key="3">
    <source>
        <dbReference type="ARBA" id="ARBA00022475"/>
    </source>
</evidence>
<dbReference type="PANTHER" id="PTHR23513:SF6">
    <property type="entry name" value="MAJOR FACILITATOR SUPERFAMILY ASSOCIATED DOMAIN-CONTAINING PROTEIN"/>
    <property type="match status" value="1"/>
</dbReference>
<dbReference type="Pfam" id="PF05977">
    <property type="entry name" value="MFS_3"/>
    <property type="match status" value="1"/>
</dbReference>
<gene>
    <name evidence="10" type="ORF">G9272_01275</name>
</gene>
<dbReference type="GO" id="GO:0005886">
    <property type="term" value="C:plasma membrane"/>
    <property type="evidence" value="ECO:0007669"/>
    <property type="project" value="UniProtKB-SubCell"/>
</dbReference>
<feature type="transmembrane region" description="Helical" evidence="8">
    <location>
        <begin position="317"/>
        <end position="336"/>
    </location>
</feature>
<dbReference type="InterPro" id="IPR036259">
    <property type="entry name" value="MFS_trans_sf"/>
</dbReference>
<feature type="transmembrane region" description="Helical" evidence="8">
    <location>
        <begin position="53"/>
        <end position="73"/>
    </location>
</feature>
<feature type="transmembrane region" description="Helical" evidence="8">
    <location>
        <begin position="20"/>
        <end position="41"/>
    </location>
</feature>
<evidence type="ECO:0000256" key="8">
    <source>
        <dbReference type="SAM" id="Phobius"/>
    </source>
</evidence>
<dbReference type="InterPro" id="IPR010290">
    <property type="entry name" value="TM_effector"/>
</dbReference>
<reference evidence="10" key="1">
    <citation type="submission" date="2020-03" db="EMBL/GenBank/DDBJ databases">
        <title>Molecular networking-based the target discovery of potent antiproliferative macrolactams: 5/6/7/16 polycyclic ansamycins and glycosylated trienomycin from Streptomyces cacaoi subsp. asoensis.</title>
        <authorList>
            <person name="Liu L.-L."/>
        </authorList>
    </citation>
    <scope>NUCLEOTIDE SEQUENCE [LARGE SCALE GENOMIC DNA]</scope>
    <source>
        <strain evidence="10">H2S5</strain>
    </source>
</reference>